<dbReference type="RefSeq" id="WP_048692524.1">
    <property type="nucleotide sequence ID" value="NZ_KQ130491.1"/>
</dbReference>
<dbReference type="SUPFAM" id="SSF52540">
    <property type="entry name" value="P-loop containing nucleoside triphosphate hydrolases"/>
    <property type="match status" value="1"/>
</dbReference>
<proteinExistence type="inferred from homology"/>
<evidence type="ECO:0000313" key="4">
    <source>
        <dbReference type="EMBL" id="KMT65036.1"/>
    </source>
</evidence>
<feature type="binding site" evidence="3">
    <location>
        <begin position="70"/>
        <end position="77"/>
    </location>
    <ligand>
        <name>ATP</name>
        <dbReference type="ChEBI" id="CHEBI:30616"/>
    </ligand>
</feature>
<keyword evidence="1 3" id="KW-0547">Nucleotide-binding</keyword>
<reference evidence="4 5" key="1">
    <citation type="submission" date="2015-04" db="EMBL/GenBank/DDBJ databases">
        <title>Draft Genome Sequence of the Novel Agar-Digesting Marine Bacterium Q1.</title>
        <authorList>
            <person name="Li Y."/>
            <person name="Li D."/>
            <person name="Chen G."/>
            <person name="Du Z."/>
        </authorList>
    </citation>
    <scope>NUCLEOTIDE SEQUENCE [LARGE SCALE GENOMIC DNA]</scope>
    <source>
        <strain evidence="4 5">Q1</strain>
    </source>
</reference>
<dbReference type="Proteomes" id="UP000037600">
    <property type="component" value="Unassembled WGS sequence"/>
</dbReference>
<evidence type="ECO:0000256" key="3">
    <source>
        <dbReference type="HAMAP-Rule" id="MF_01919"/>
    </source>
</evidence>
<protein>
    <recommendedName>
        <fullName evidence="3">Cell division protein ZapE</fullName>
    </recommendedName>
    <alternativeName>
        <fullName evidence="3">Z ring-associated protein ZapE</fullName>
    </alternativeName>
</protein>
<organism evidence="4 5">
    <name type="scientific">Catenovulum maritimum</name>
    <dbReference type="NCBI Taxonomy" id="1513271"/>
    <lineage>
        <taxon>Bacteria</taxon>
        <taxon>Pseudomonadati</taxon>
        <taxon>Pseudomonadota</taxon>
        <taxon>Gammaproteobacteria</taxon>
        <taxon>Alteromonadales</taxon>
        <taxon>Alteromonadaceae</taxon>
        <taxon>Catenovulum</taxon>
    </lineage>
</organism>
<dbReference type="GO" id="GO:0005737">
    <property type="term" value="C:cytoplasm"/>
    <property type="evidence" value="ECO:0007669"/>
    <property type="project" value="UniProtKB-SubCell"/>
</dbReference>
<comment type="similarity">
    <text evidence="3">Belongs to the AFG1 ATPase family. ZapE subfamily.</text>
</comment>
<dbReference type="STRING" id="1513271.XM47_11175"/>
<keyword evidence="3" id="KW-0378">Hydrolase</keyword>
<name>A0A0J8JKN8_9ALTE</name>
<dbReference type="PATRIC" id="fig|1513271.3.peg.2277"/>
<dbReference type="OrthoDB" id="9774491at2"/>
<dbReference type="Gene3D" id="3.40.50.300">
    <property type="entry name" value="P-loop containing nucleotide triphosphate hydrolases"/>
    <property type="match status" value="1"/>
</dbReference>
<evidence type="ECO:0000256" key="2">
    <source>
        <dbReference type="ARBA" id="ARBA00022840"/>
    </source>
</evidence>
<dbReference type="InterPro" id="IPR027417">
    <property type="entry name" value="P-loop_NTPase"/>
</dbReference>
<keyword evidence="3" id="KW-0131">Cell cycle</keyword>
<comment type="subunit">
    <text evidence="3">Interacts with FtsZ.</text>
</comment>
<keyword evidence="2 3" id="KW-0067">ATP-binding</keyword>
<dbReference type="InterPro" id="IPR005654">
    <property type="entry name" value="ATPase_AFG1-like"/>
</dbReference>
<dbReference type="InterPro" id="IPR030870">
    <property type="entry name" value="ZapE"/>
</dbReference>
<dbReference type="EMBL" id="LAZL01000016">
    <property type="protein sequence ID" value="KMT65036.1"/>
    <property type="molecule type" value="Genomic_DNA"/>
</dbReference>
<comment type="caution">
    <text evidence="4">The sequence shown here is derived from an EMBL/GenBank/DDBJ whole genome shotgun (WGS) entry which is preliminary data.</text>
</comment>
<evidence type="ECO:0000256" key="1">
    <source>
        <dbReference type="ARBA" id="ARBA00022741"/>
    </source>
</evidence>
<dbReference type="PANTHER" id="PTHR12169">
    <property type="entry name" value="ATPASE N2B"/>
    <property type="match status" value="1"/>
</dbReference>
<dbReference type="GO" id="GO:0032153">
    <property type="term" value="C:cell division site"/>
    <property type="evidence" value="ECO:0007669"/>
    <property type="project" value="TreeGrafter"/>
</dbReference>
<dbReference type="GO" id="GO:0051301">
    <property type="term" value="P:cell division"/>
    <property type="evidence" value="ECO:0007669"/>
    <property type="project" value="UniProtKB-UniRule"/>
</dbReference>
<dbReference type="PANTHER" id="PTHR12169:SF6">
    <property type="entry name" value="AFG1-LIKE ATPASE"/>
    <property type="match status" value="1"/>
</dbReference>
<dbReference type="GO" id="GO:0005524">
    <property type="term" value="F:ATP binding"/>
    <property type="evidence" value="ECO:0007669"/>
    <property type="project" value="UniProtKB-UniRule"/>
</dbReference>
<evidence type="ECO:0000313" key="5">
    <source>
        <dbReference type="Proteomes" id="UP000037600"/>
    </source>
</evidence>
<dbReference type="AlphaFoldDB" id="A0A0J8JKN8"/>
<dbReference type="Pfam" id="PF03969">
    <property type="entry name" value="AFG1_ATPase"/>
    <property type="match status" value="1"/>
</dbReference>
<gene>
    <name evidence="3" type="primary">zapE</name>
    <name evidence="4" type="ORF">XM47_11175</name>
</gene>
<sequence length="367" mass="42290">MTTPFILYQQDLSANKLVPDPAQENAIRKLDNLHQNLVNSSTVQQNWLVKFKYLFSQAKNQAPTGLYFWGGVGRGKTYMMDLFYHSLPFDNKMRIHFHRFMHRVHDELKHYTGEINPLEKVADKLAQETKVICFDEFFVSDITDAMLLGGLIHALFERGIVLVATSNIEPSGLYKNGLQRARFIPAITAIENNCEVVNVDSGIDYRLRTLTQAEIFHFPADKEADENLISYFNQLASSEDIEQNISIEIENRMIPVRYMTEGVILIEFDALCNGPRSQSDYIEISRCYHSVLVSNVYQMGAGKDDVARRFIAMVDEFYERKVKLIISSEIAMEKLYTDGLLNFEFKRCLSRLQEMQSHDYLAEPHLA</sequence>
<dbReference type="HAMAP" id="MF_01919">
    <property type="entry name" value="ZapE"/>
    <property type="match status" value="1"/>
</dbReference>
<dbReference type="NCBIfam" id="NF040713">
    <property type="entry name" value="ZapE"/>
    <property type="match status" value="1"/>
</dbReference>
<keyword evidence="3" id="KW-0963">Cytoplasm</keyword>
<accession>A0A0J8JKN8</accession>
<keyword evidence="3" id="KW-0132">Cell division</keyword>
<keyword evidence="5" id="KW-1185">Reference proteome</keyword>
<comment type="subcellular location">
    <subcellularLocation>
        <location evidence="3">Cytoplasm</location>
    </subcellularLocation>
</comment>
<comment type="function">
    <text evidence="3">Reduces the stability of FtsZ polymers in the presence of ATP.</text>
</comment>
<dbReference type="GO" id="GO:0016887">
    <property type="term" value="F:ATP hydrolysis activity"/>
    <property type="evidence" value="ECO:0007669"/>
    <property type="project" value="UniProtKB-UniRule"/>
</dbReference>